<organism evidence="1">
    <name type="scientific">marine sediment metagenome</name>
    <dbReference type="NCBI Taxonomy" id="412755"/>
    <lineage>
        <taxon>unclassified sequences</taxon>
        <taxon>metagenomes</taxon>
        <taxon>ecological metagenomes</taxon>
    </lineage>
</organism>
<proteinExistence type="predicted"/>
<name>A0A0F9QPT1_9ZZZZ</name>
<accession>A0A0F9QPT1</accession>
<gene>
    <name evidence="1" type="ORF">LCGC14_1068750</name>
</gene>
<feature type="non-terminal residue" evidence="1">
    <location>
        <position position="1"/>
    </location>
</feature>
<reference evidence="1" key="1">
    <citation type="journal article" date="2015" name="Nature">
        <title>Complex archaea that bridge the gap between prokaryotes and eukaryotes.</title>
        <authorList>
            <person name="Spang A."/>
            <person name="Saw J.H."/>
            <person name="Jorgensen S.L."/>
            <person name="Zaremba-Niedzwiedzka K."/>
            <person name="Martijn J."/>
            <person name="Lind A.E."/>
            <person name="van Eijk R."/>
            <person name="Schleper C."/>
            <person name="Guy L."/>
            <person name="Ettema T.J."/>
        </authorList>
    </citation>
    <scope>NUCLEOTIDE SEQUENCE</scope>
</reference>
<protein>
    <submittedName>
        <fullName evidence="1">Uncharacterized protein</fullName>
    </submittedName>
</protein>
<dbReference type="AlphaFoldDB" id="A0A0F9QPT1"/>
<comment type="caution">
    <text evidence="1">The sequence shown here is derived from an EMBL/GenBank/DDBJ whole genome shotgun (WGS) entry which is preliminary data.</text>
</comment>
<evidence type="ECO:0000313" key="1">
    <source>
        <dbReference type="EMBL" id="KKN07273.1"/>
    </source>
</evidence>
<sequence length="46" mass="5299">RTLHDFLKTGNFCFAQTGNYHVAVTAKWFTKDKMIFSAPPFDFKNG</sequence>
<dbReference type="EMBL" id="LAZR01004588">
    <property type="protein sequence ID" value="KKN07273.1"/>
    <property type="molecule type" value="Genomic_DNA"/>
</dbReference>